<feature type="region of interest" description="Disordered" evidence="1">
    <location>
        <begin position="320"/>
        <end position="342"/>
    </location>
</feature>
<dbReference type="GO" id="GO:0016746">
    <property type="term" value="F:acyltransferase activity"/>
    <property type="evidence" value="ECO:0007669"/>
    <property type="project" value="UniProtKB-KW"/>
</dbReference>
<sequence length="437" mass="46948">MGAGTRPAWFAGYPNPTGPLTGTDPARPDRTRIRVGSRLRQTVTQPGHIYWPYCGSKHPVSILGEVLDIRGSLRDLVFVPPGRNGALDGLRGVAILLVLASHASAGRFPLGGMVGVTLFFVLSGYLITGILIRERDRFGSVDFRDFYLKRALRLLPALTALLLLTPIALWLLRDPRLSWDLLGSSLSTFFYISDFVRATGDPMVVLGHTWSLAVEEQFYLIWPAILVLAALRWLSKAKVFWAVVLLAVILAVWRLVASGMFTFDRSYFSLDTNAFGLIFGACLALRPIKLSHRSGTVLASGSSSELAAAKSKISQLEAQPTANAPQNMSGTPSAAPTAGTTPTAAAVTISGDGQMASKKVALKGDYSVSWKTLGSCYYSATLKSGADSLRDPEAFTADHEASGTNNVYGLKATDYYLDVITGPAPSCGWTVTMTPVP</sequence>
<dbReference type="EMBL" id="JBHMBC010000036">
    <property type="protein sequence ID" value="MFB9821443.1"/>
    <property type="molecule type" value="Genomic_DNA"/>
</dbReference>
<keyword evidence="4" id="KW-0012">Acyltransferase</keyword>
<keyword evidence="2" id="KW-0812">Transmembrane</keyword>
<proteinExistence type="predicted"/>
<dbReference type="EC" id="2.3.-.-" evidence="4"/>
<keyword evidence="4" id="KW-0808">Transferase</keyword>
<dbReference type="InterPro" id="IPR002656">
    <property type="entry name" value="Acyl_transf_3_dom"/>
</dbReference>
<gene>
    <name evidence="4" type="ORF">ACFFP1_18280</name>
</gene>
<feature type="transmembrane region" description="Helical" evidence="2">
    <location>
        <begin position="239"/>
        <end position="261"/>
    </location>
</feature>
<dbReference type="PANTHER" id="PTHR23028">
    <property type="entry name" value="ACETYLTRANSFERASE"/>
    <property type="match status" value="1"/>
</dbReference>
<name>A0ABV5Y382_ARTRM</name>
<dbReference type="Proteomes" id="UP001589702">
    <property type="component" value="Unassembled WGS sequence"/>
</dbReference>
<dbReference type="InterPro" id="IPR050879">
    <property type="entry name" value="Acyltransferase_3"/>
</dbReference>
<feature type="region of interest" description="Disordered" evidence="1">
    <location>
        <begin position="1"/>
        <end position="27"/>
    </location>
</feature>
<feature type="compositionally biased region" description="Low complexity" evidence="1">
    <location>
        <begin position="329"/>
        <end position="342"/>
    </location>
</feature>
<protein>
    <submittedName>
        <fullName evidence="4">Acyltransferase family protein</fullName>
        <ecNumber evidence="4">2.3.-.-</ecNumber>
    </submittedName>
</protein>
<dbReference type="PANTHER" id="PTHR23028:SF53">
    <property type="entry name" value="ACYL_TRANSF_3 DOMAIN-CONTAINING PROTEIN"/>
    <property type="match status" value="1"/>
</dbReference>
<keyword evidence="2" id="KW-0472">Membrane</keyword>
<reference evidence="4 5" key="1">
    <citation type="submission" date="2024-09" db="EMBL/GenBank/DDBJ databases">
        <authorList>
            <person name="Sun Q."/>
            <person name="Mori K."/>
        </authorList>
    </citation>
    <scope>NUCLEOTIDE SEQUENCE [LARGE SCALE GENOMIC DNA]</scope>
    <source>
        <strain evidence="4 5">JCM 1334</strain>
    </source>
</reference>
<evidence type="ECO:0000313" key="5">
    <source>
        <dbReference type="Proteomes" id="UP001589702"/>
    </source>
</evidence>
<comment type="caution">
    <text evidence="4">The sequence shown here is derived from an EMBL/GenBank/DDBJ whole genome shotgun (WGS) entry which is preliminary data.</text>
</comment>
<feature type="transmembrane region" description="Helical" evidence="2">
    <location>
        <begin position="152"/>
        <end position="172"/>
    </location>
</feature>
<feature type="transmembrane region" description="Helical" evidence="2">
    <location>
        <begin position="110"/>
        <end position="132"/>
    </location>
</feature>
<keyword evidence="2" id="KW-1133">Transmembrane helix</keyword>
<accession>A0ABV5Y382</accession>
<feature type="transmembrane region" description="Helical" evidence="2">
    <location>
        <begin position="217"/>
        <end position="234"/>
    </location>
</feature>
<evidence type="ECO:0000259" key="3">
    <source>
        <dbReference type="Pfam" id="PF01757"/>
    </source>
</evidence>
<keyword evidence="5" id="KW-1185">Reference proteome</keyword>
<organism evidence="4 5">
    <name type="scientific">Arthrobacter ramosus</name>
    <dbReference type="NCBI Taxonomy" id="1672"/>
    <lineage>
        <taxon>Bacteria</taxon>
        <taxon>Bacillati</taxon>
        <taxon>Actinomycetota</taxon>
        <taxon>Actinomycetes</taxon>
        <taxon>Micrococcales</taxon>
        <taxon>Micrococcaceae</taxon>
        <taxon>Arthrobacter</taxon>
    </lineage>
</organism>
<evidence type="ECO:0000313" key="4">
    <source>
        <dbReference type="EMBL" id="MFB9821443.1"/>
    </source>
</evidence>
<evidence type="ECO:0000256" key="1">
    <source>
        <dbReference type="SAM" id="MobiDB-lite"/>
    </source>
</evidence>
<dbReference type="Pfam" id="PF01757">
    <property type="entry name" value="Acyl_transf_3"/>
    <property type="match status" value="1"/>
</dbReference>
<feature type="domain" description="Acyltransferase 3" evidence="3">
    <location>
        <begin position="85"/>
        <end position="285"/>
    </location>
</feature>
<evidence type="ECO:0000256" key="2">
    <source>
        <dbReference type="SAM" id="Phobius"/>
    </source>
</evidence>